<dbReference type="PATRIC" id="fig|1227490.4.peg.2261"/>
<name>M0BI80_9EURY</name>
<evidence type="ECO:0000256" key="8">
    <source>
        <dbReference type="RuleBase" id="RU363032"/>
    </source>
</evidence>
<keyword evidence="3" id="KW-1003">Cell membrane</keyword>
<feature type="transmembrane region" description="Helical" evidence="8">
    <location>
        <begin position="419"/>
        <end position="443"/>
    </location>
</feature>
<organism evidence="11 12">
    <name type="scientific">Halovivax asiaticus JCM 14624</name>
    <dbReference type="NCBI Taxonomy" id="1227490"/>
    <lineage>
        <taxon>Archaea</taxon>
        <taxon>Methanobacteriati</taxon>
        <taxon>Methanobacteriota</taxon>
        <taxon>Stenosarchaea group</taxon>
        <taxon>Halobacteria</taxon>
        <taxon>Halobacteriales</taxon>
        <taxon>Natrialbaceae</taxon>
        <taxon>Halovivax</taxon>
    </lineage>
</organism>
<feature type="transmembrane region" description="Helical" evidence="8">
    <location>
        <begin position="517"/>
        <end position="539"/>
    </location>
</feature>
<evidence type="ECO:0000259" key="10">
    <source>
        <dbReference type="PROSITE" id="PS50928"/>
    </source>
</evidence>
<evidence type="ECO:0000313" key="12">
    <source>
        <dbReference type="Proteomes" id="UP000011560"/>
    </source>
</evidence>
<evidence type="ECO:0000256" key="9">
    <source>
        <dbReference type="SAM" id="MobiDB-lite"/>
    </source>
</evidence>
<keyword evidence="6 8" id="KW-1133">Transmembrane helix</keyword>
<dbReference type="Gene3D" id="1.10.3720.10">
    <property type="entry name" value="MetI-like"/>
    <property type="match status" value="2"/>
</dbReference>
<dbReference type="PROSITE" id="PS50928">
    <property type="entry name" value="ABC_TM1"/>
    <property type="match status" value="2"/>
</dbReference>
<dbReference type="PANTHER" id="PTHR43357:SF3">
    <property type="entry name" value="FE(3+)-TRANSPORT SYSTEM PERMEASE PROTEIN FBPB 2"/>
    <property type="match status" value="1"/>
</dbReference>
<evidence type="ECO:0000256" key="7">
    <source>
        <dbReference type="ARBA" id="ARBA00023136"/>
    </source>
</evidence>
<dbReference type="Proteomes" id="UP000011560">
    <property type="component" value="Unassembled WGS sequence"/>
</dbReference>
<accession>M0BI80</accession>
<feature type="region of interest" description="Disordered" evidence="9">
    <location>
        <begin position="1"/>
        <end position="56"/>
    </location>
</feature>
<keyword evidence="4" id="KW-0997">Cell inner membrane</keyword>
<dbReference type="Pfam" id="PF00528">
    <property type="entry name" value="BPD_transp_1"/>
    <property type="match status" value="2"/>
</dbReference>
<feature type="domain" description="ABC transmembrane type-1" evidence="10">
    <location>
        <begin position="107"/>
        <end position="307"/>
    </location>
</feature>
<feature type="transmembrane region" description="Helical" evidence="8">
    <location>
        <begin position="384"/>
        <end position="407"/>
    </location>
</feature>
<dbReference type="CDD" id="cd06261">
    <property type="entry name" value="TM_PBP2"/>
    <property type="match status" value="2"/>
</dbReference>
<dbReference type="STRING" id="1227490.C479_11075"/>
<feature type="transmembrane region" description="Helical" evidence="8">
    <location>
        <begin position="60"/>
        <end position="84"/>
    </location>
</feature>
<feature type="transmembrane region" description="Helical" evidence="8">
    <location>
        <begin position="559"/>
        <end position="582"/>
    </location>
</feature>
<evidence type="ECO:0000256" key="5">
    <source>
        <dbReference type="ARBA" id="ARBA00022692"/>
    </source>
</evidence>
<dbReference type="InterPro" id="IPR000515">
    <property type="entry name" value="MetI-like"/>
</dbReference>
<keyword evidence="12" id="KW-1185">Reference proteome</keyword>
<evidence type="ECO:0000256" key="2">
    <source>
        <dbReference type="ARBA" id="ARBA00022448"/>
    </source>
</evidence>
<comment type="similarity">
    <text evidence="8">Belongs to the binding-protein-dependent transport system permease family.</text>
</comment>
<protein>
    <submittedName>
        <fullName evidence="11">Binding-protein-dependent transporters inner membrane component</fullName>
    </submittedName>
</protein>
<reference evidence="11 12" key="1">
    <citation type="journal article" date="2014" name="PLoS Genet.">
        <title>Phylogenetically driven sequencing of extremely halophilic archaea reveals strategies for static and dynamic osmo-response.</title>
        <authorList>
            <person name="Becker E.A."/>
            <person name="Seitzer P.M."/>
            <person name="Tritt A."/>
            <person name="Larsen D."/>
            <person name="Krusor M."/>
            <person name="Yao A.I."/>
            <person name="Wu D."/>
            <person name="Madern D."/>
            <person name="Eisen J.A."/>
            <person name="Darling A.E."/>
            <person name="Facciotti M.T."/>
        </authorList>
    </citation>
    <scope>NUCLEOTIDE SEQUENCE [LARGE SCALE GENOMIC DNA]</scope>
    <source>
        <strain evidence="11 12">JCM 14624</strain>
    </source>
</reference>
<dbReference type="AlphaFoldDB" id="M0BI80"/>
<feature type="domain" description="ABC transmembrane type-1" evidence="10">
    <location>
        <begin position="381"/>
        <end position="581"/>
    </location>
</feature>
<keyword evidence="7 8" id="KW-0472">Membrane</keyword>
<dbReference type="EMBL" id="AOIQ01000017">
    <property type="protein sequence ID" value="ELZ09359.1"/>
    <property type="molecule type" value="Genomic_DNA"/>
</dbReference>
<dbReference type="PANTHER" id="PTHR43357">
    <property type="entry name" value="INNER MEMBRANE ABC TRANSPORTER PERMEASE PROTEIN YDCV"/>
    <property type="match status" value="1"/>
</dbReference>
<comment type="caution">
    <text evidence="11">The sequence shown here is derived from an EMBL/GenBank/DDBJ whole genome shotgun (WGS) entry which is preliminary data.</text>
</comment>
<feature type="compositionally biased region" description="Basic and acidic residues" evidence="9">
    <location>
        <begin position="18"/>
        <end position="40"/>
    </location>
</feature>
<comment type="subcellular location">
    <subcellularLocation>
        <location evidence="1">Cell inner membrane</location>
        <topology evidence="1">Multi-pass membrane protein</topology>
    </subcellularLocation>
    <subcellularLocation>
        <location evidence="8">Cell membrane</location>
        <topology evidence="8">Multi-pass membrane protein</topology>
    </subcellularLocation>
</comment>
<feature type="transmembrane region" description="Helical" evidence="8">
    <location>
        <begin position="111"/>
        <end position="130"/>
    </location>
</feature>
<evidence type="ECO:0000256" key="1">
    <source>
        <dbReference type="ARBA" id="ARBA00004429"/>
    </source>
</evidence>
<feature type="transmembrane region" description="Helical" evidence="8">
    <location>
        <begin position="455"/>
        <end position="473"/>
    </location>
</feature>
<feature type="transmembrane region" description="Helical" evidence="8">
    <location>
        <begin position="288"/>
        <end position="306"/>
    </location>
</feature>
<gene>
    <name evidence="11" type="ORF">C479_11075</name>
</gene>
<evidence type="ECO:0000256" key="4">
    <source>
        <dbReference type="ARBA" id="ARBA00022519"/>
    </source>
</evidence>
<sequence length="590" mass="63497">MGVIGHEPTAGSGRSRIGSHELPTETVERSATESRRRDALNTRSMNIPHVRTDRSEGEGLPIGLTLLSGAIAASMLVPISWLLFEVLTVNPEQVWSDFTRPLTAEVLTNSILLTIGVTTLSILLGVPLAWLTVQTDLPFRRFWTVVVALPLVIPSYIGAFSFVSAFGPRGEFQSILAPLGVERIPEIYGLPGSIVVITLYTYPYVYLTTRAGLLSFDRTLLDAARTLDHGRWEAFRRVTFPQIRPAIAAGALLAALYAVSDFGTPAIMRLRVFTRQIYVEFQSYQSEYAAVLSLQLLAIVLVVLALEYRVRSGGRTGGDGAGRGDAADPAVSLGTWRWPATLLPAAVSATALLVPLWILGLWVVNADPNASDALALQGFHVINSVKVAAAAAIVAVLAALPVAYFAARHDSRLSDLFDRATYVGFAVPGIVLALALVSAATAYDGALGTRFDLVPTIYKTIPLLVFAYVVRFMPQAVGTIRTNTLQVDPKLTEAAQTLGSSPLAAFRRITLPLVRPGIVAGAALVFLTAMKELPVTLLLQPLGFENLVTLIWEAQEQAFYQYAVIPSIILLIVSGLSMVVLLSQGGREGL</sequence>
<dbReference type="SUPFAM" id="SSF161098">
    <property type="entry name" value="MetI-like"/>
    <property type="match status" value="2"/>
</dbReference>
<feature type="transmembrane region" description="Helical" evidence="8">
    <location>
        <begin position="142"/>
        <end position="167"/>
    </location>
</feature>
<dbReference type="InterPro" id="IPR035906">
    <property type="entry name" value="MetI-like_sf"/>
</dbReference>
<keyword evidence="2 8" id="KW-0813">Transport</keyword>
<feature type="transmembrane region" description="Helical" evidence="8">
    <location>
        <begin position="342"/>
        <end position="364"/>
    </location>
</feature>
<dbReference type="GO" id="GO:0055085">
    <property type="term" value="P:transmembrane transport"/>
    <property type="evidence" value="ECO:0007669"/>
    <property type="project" value="InterPro"/>
</dbReference>
<evidence type="ECO:0000313" key="11">
    <source>
        <dbReference type="EMBL" id="ELZ09359.1"/>
    </source>
</evidence>
<feature type="transmembrane region" description="Helical" evidence="8">
    <location>
        <begin position="246"/>
        <end position="268"/>
    </location>
</feature>
<proteinExistence type="inferred from homology"/>
<feature type="transmembrane region" description="Helical" evidence="8">
    <location>
        <begin position="187"/>
        <end position="207"/>
    </location>
</feature>
<dbReference type="GO" id="GO:0005886">
    <property type="term" value="C:plasma membrane"/>
    <property type="evidence" value="ECO:0007669"/>
    <property type="project" value="UniProtKB-SubCell"/>
</dbReference>
<evidence type="ECO:0000256" key="6">
    <source>
        <dbReference type="ARBA" id="ARBA00022989"/>
    </source>
</evidence>
<keyword evidence="5 8" id="KW-0812">Transmembrane</keyword>
<evidence type="ECO:0000256" key="3">
    <source>
        <dbReference type="ARBA" id="ARBA00022475"/>
    </source>
</evidence>